<dbReference type="OrthoDB" id="2402960at2759"/>
<name>A0A9N8VEU9_9GLOM</name>
<sequence length="389" mass="42465">MTQPKIARKSILVLVVLFIVILVASSNTASPVENQFESSLIYKRQNNGEQKSPEPKLPLKEPETKEPAKVNEDAKDPKQPSGNPKIPNDSTKTPLKDIDVKIPKEQTENDPIPKGPENVDNPINDNKKPENDNKKPENDDNKKPENPKNVKTPKNPKNNPAKDPKEPAKDPLKEPVNDPAKDPAKVKEPAKDPAKEPVKEPAKEPLKEPVTDPAKNPVKEPAKVPAKNPIIDPKAPKEPITKNPIQEPAKEPAKAPTKPVEEPPKDKDTPEVYTTITEMPAATPPPNSPKNPQLNNEKPKQMKTFTTFVSSTSVIPATKTRITTTNADGEETVMESTIPPRTVVVVKAIVTATPVSAELMEESSGTILDINKGLSFIFGSISSLFMLIA</sequence>
<keyword evidence="4" id="KW-1185">Reference proteome</keyword>
<evidence type="ECO:0000313" key="3">
    <source>
        <dbReference type="EMBL" id="CAG8450665.1"/>
    </source>
</evidence>
<dbReference type="EMBL" id="CAJVPQ010000147">
    <property type="protein sequence ID" value="CAG8450665.1"/>
    <property type="molecule type" value="Genomic_DNA"/>
</dbReference>
<keyword evidence="2" id="KW-0732">Signal</keyword>
<feature type="compositionally biased region" description="Basic and acidic residues" evidence="1">
    <location>
        <begin position="248"/>
        <end position="270"/>
    </location>
</feature>
<dbReference type="AlphaFoldDB" id="A0A9N8VEU9"/>
<feature type="compositionally biased region" description="Basic and acidic residues" evidence="1">
    <location>
        <begin position="94"/>
        <end position="107"/>
    </location>
</feature>
<evidence type="ECO:0000256" key="1">
    <source>
        <dbReference type="SAM" id="MobiDB-lite"/>
    </source>
</evidence>
<proteinExistence type="predicted"/>
<feature type="compositionally biased region" description="Basic and acidic residues" evidence="1">
    <location>
        <begin position="125"/>
        <end position="148"/>
    </location>
</feature>
<feature type="compositionally biased region" description="Low complexity" evidence="1">
    <location>
        <begin position="149"/>
        <end position="159"/>
    </location>
</feature>
<feature type="compositionally biased region" description="Basic and acidic residues" evidence="1">
    <location>
        <begin position="160"/>
        <end position="210"/>
    </location>
</feature>
<feature type="signal peptide" evidence="2">
    <location>
        <begin position="1"/>
        <end position="25"/>
    </location>
</feature>
<feature type="compositionally biased region" description="Basic and acidic residues" evidence="1">
    <location>
        <begin position="51"/>
        <end position="78"/>
    </location>
</feature>
<protein>
    <submittedName>
        <fullName evidence="3">11235_t:CDS:1</fullName>
    </submittedName>
</protein>
<feature type="chain" id="PRO_5040432281" evidence="2">
    <location>
        <begin position="26"/>
        <end position="389"/>
    </location>
</feature>
<evidence type="ECO:0000313" key="4">
    <source>
        <dbReference type="Proteomes" id="UP000789570"/>
    </source>
</evidence>
<reference evidence="3" key="1">
    <citation type="submission" date="2021-06" db="EMBL/GenBank/DDBJ databases">
        <authorList>
            <person name="Kallberg Y."/>
            <person name="Tangrot J."/>
            <person name="Rosling A."/>
        </authorList>
    </citation>
    <scope>NUCLEOTIDE SEQUENCE</scope>
    <source>
        <strain evidence="3">UK204</strain>
    </source>
</reference>
<comment type="caution">
    <text evidence="3">The sequence shown here is derived from an EMBL/GenBank/DDBJ whole genome shotgun (WGS) entry which is preliminary data.</text>
</comment>
<evidence type="ECO:0000256" key="2">
    <source>
        <dbReference type="SAM" id="SignalP"/>
    </source>
</evidence>
<gene>
    <name evidence="3" type="ORF">FCALED_LOCUS1207</name>
</gene>
<feature type="region of interest" description="Disordered" evidence="1">
    <location>
        <begin position="44"/>
        <end position="298"/>
    </location>
</feature>
<organism evidence="3 4">
    <name type="scientific">Funneliformis caledonium</name>
    <dbReference type="NCBI Taxonomy" id="1117310"/>
    <lineage>
        <taxon>Eukaryota</taxon>
        <taxon>Fungi</taxon>
        <taxon>Fungi incertae sedis</taxon>
        <taxon>Mucoromycota</taxon>
        <taxon>Glomeromycotina</taxon>
        <taxon>Glomeromycetes</taxon>
        <taxon>Glomerales</taxon>
        <taxon>Glomeraceae</taxon>
        <taxon>Funneliformis</taxon>
    </lineage>
</organism>
<accession>A0A9N8VEU9</accession>
<dbReference type="Proteomes" id="UP000789570">
    <property type="component" value="Unassembled WGS sequence"/>
</dbReference>